<protein>
    <submittedName>
        <fullName evidence="6">XIAP associated factor 1</fullName>
    </submittedName>
</protein>
<dbReference type="Gene3D" id="3.30.40.10">
    <property type="entry name" value="Zinc/RING finger domain, C3HC4 (zinc finger)"/>
    <property type="match status" value="2"/>
</dbReference>
<name>A0A3Q0T5L6_AMPCI</name>
<sequence length="254" mass="29189">RDLEERDLIHKEVAEANFALHETHCSRFLCLCPDCNEAVPRDQLKEHREEQHAEVRCSKCNKKMERCQLQDHEADECVERLQKCQFCDLEVPCKDLDKHCLVCGSRTELCRDCGRYVTLKDQPEHGLTCSVTDNITSPPQVTSSTLNGGMTVNCRRCMGSFPADDIDEHKLECTARHIPYYDVPEEESEDEDDYLTQVTSTDKELTFSGRPSHDPWINGGDPNLISTCPYCHLALPFSTLQWHKVTFLKHRGFK</sequence>
<proteinExistence type="predicted"/>
<dbReference type="PANTHER" id="PTHR16295:SF17">
    <property type="entry name" value="XIAP-ASSOCIATED FACTOR 1"/>
    <property type="match status" value="1"/>
</dbReference>
<accession>A0A3Q0T5L6</accession>
<reference evidence="6" key="2">
    <citation type="submission" date="2025-09" db="UniProtKB">
        <authorList>
            <consortium name="Ensembl"/>
        </authorList>
    </citation>
    <scope>IDENTIFICATION</scope>
</reference>
<dbReference type="PROSITE" id="PS50145">
    <property type="entry name" value="ZF_TRAF"/>
    <property type="match status" value="1"/>
</dbReference>
<dbReference type="InterPro" id="IPR051986">
    <property type="entry name" value="Innate_Immune_Apopt_Reg"/>
</dbReference>
<dbReference type="STRING" id="61819.ENSACIP00000030139"/>
<evidence type="ECO:0000256" key="1">
    <source>
        <dbReference type="ARBA" id="ARBA00022723"/>
    </source>
</evidence>
<evidence type="ECO:0000256" key="4">
    <source>
        <dbReference type="PROSITE-ProRule" id="PRU00207"/>
    </source>
</evidence>
<keyword evidence="3 4" id="KW-0862">Zinc</keyword>
<dbReference type="Ensembl" id="ENSACIT00000030931.1">
    <property type="protein sequence ID" value="ENSACIP00000030139.1"/>
    <property type="gene ID" value="ENSACIG00000023327.1"/>
</dbReference>
<evidence type="ECO:0000259" key="5">
    <source>
        <dbReference type="PROSITE" id="PS50145"/>
    </source>
</evidence>
<dbReference type="InterPro" id="IPR001293">
    <property type="entry name" value="Znf_TRAF"/>
</dbReference>
<evidence type="ECO:0000256" key="3">
    <source>
        <dbReference type="ARBA" id="ARBA00022833"/>
    </source>
</evidence>
<dbReference type="GO" id="GO:0008270">
    <property type="term" value="F:zinc ion binding"/>
    <property type="evidence" value="ECO:0007669"/>
    <property type="project" value="UniProtKB-KW"/>
</dbReference>
<keyword evidence="2 4" id="KW-0863">Zinc-finger</keyword>
<keyword evidence="1 4" id="KW-0479">Metal-binding</keyword>
<dbReference type="GO" id="GO:0005739">
    <property type="term" value="C:mitochondrion"/>
    <property type="evidence" value="ECO:0007669"/>
    <property type="project" value="TreeGrafter"/>
</dbReference>
<feature type="domain" description="TRAF-type" evidence="5">
    <location>
        <begin position="21"/>
        <end position="92"/>
    </location>
</feature>
<evidence type="ECO:0000313" key="7">
    <source>
        <dbReference type="Proteomes" id="UP000261340"/>
    </source>
</evidence>
<evidence type="ECO:0000256" key="2">
    <source>
        <dbReference type="ARBA" id="ARBA00022771"/>
    </source>
</evidence>
<dbReference type="AlphaFoldDB" id="A0A3Q0T5L6"/>
<dbReference type="InterPro" id="IPR013083">
    <property type="entry name" value="Znf_RING/FYVE/PHD"/>
</dbReference>
<evidence type="ECO:0000313" key="6">
    <source>
        <dbReference type="Ensembl" id="ENSACIP00000030139.1"/>
    </source>
</evidence>
<feature type="zinc finger region" description="TRAF-type" evidence="4">
    <location>
        <begin position="21"/>
        <end position="92"/>
    </location>
</feature>
<dbReference type="PANTHER" id="PTHR16295">
    <property type="entry name" value="TRAF-TYPE ZINC FINGER PROTEIN-RELATED"/>
    <property type="match status" value="1"/>
</dbReference>
<dbReference type="Proteomes" id="UP000261340">
    <property type="component" value="Unplaced"/>
</dbReference>
<keyword evidence="7" id="KW-1185">Reference proteome</keyword>
<dbReference type="GeneTree" id="ENSGT00530000063869"/>
<reference evidence="6" key="1">
    <citation type="submission" date="2025-08" db="UniProtKB">
        <authorList>
            <consortium name="Ensembl"/>
        </authorList>
    </citation>
    <scope>IDENTIFICATION</scope>
</reference>
<organism evidence="6 7">
    <name type="scientific">Amphilophus citrinellus</name>
    <name type="common">Midas cichlid</name>
    <name type="synonym">Cichlasoma citrinellum</name>
    <dbReference type="NCBI Taxonomy" id="61819"/>
    <lineage>
        <taxon>Eukaryota</taxon>
        <taxon>Metazoa</taxon>
        <taxon>Chordata</taxon>
        <taxon>Craniata</taxon>
        <taxon>Vertebrata</taxon>
        <taxon>Euteleostomi</taxon>
        <taxon>Actinopterygii</taxon>
        <taxon>Neopterygii</taxon>
        <taxon>Teleostei</taxon>
        <taxon>Neoteleostei</taxon>
        <taxon>Acanthomorphata</taxon>
        <taxon>Ovalentaria</taxon>
        <taxon>Cichlomorphae</taxon>
        <taxon>Cichliformes</taxon>
        <taxon>Cichlidae</taxon>
        <taxon>New World cichlids</taxon>
        <taxon>Cichlasomatinae</taxon>
        <taxon>Heroini</taxon>
        <taxon>Amphilophus</taxon>
    </lineage>
</organism>